<evidence type="ECO:0000313" key="2">
    <source>
        <dbReference type="Proteomes" id="UP000004525"/>
    </source>
</evidence>
<comment type="caution">
    <text evidence="1">The sequence shown here is derived from an EMBL/GenBank/DDBJ whole genome shotgun (WGS) entry which is preliminary data.</text>
</comment>
<dbReference type="EMBL" id="ACIZ01000101">
    <property type="protein sequence ID" value="EEN79317.1"/>
    <property type="molecule type" value="Genomic_DNA"/>
</dbReference>
<organism evidence="1 2">
    <name type="scientific">Lacticaseibacillus rhamnosus (strain LMS2-1)</name>
    <dbReference type="NCBI Taxonomy" id="525361"/>
    <lineage>
        <taxon>Bacteria</taxon>
        <taxon>Bacillati</taxon>
        <taxon>Bacillota</taxon>
        <taxon>Bacilli</taxon>
        <taxon>Lactobacillales</taxon>
        <taxon>Lactobacillaceae</taxon>
        <taxon>Lacticaseibacillus</taxon>
    </lineage>
</organism>
<keyword evidence="2" id="KW-1185">Reference proteome</keyword>
<dbReference type="Proteomes" id="UP000004525">
    <property type="component" value="Unassembled WGS sequence"/>
</dbReference>
<gene>
    <name evidence="1" type="ORF">HMPREF0539_2515</name>
</gene>
<name>C2K030_LACRM</name>
<reference evidence="1" key="1">
    <citation type="submission" date="2009-01" db="EMBL/GenBank/DDBJ databases">
        <authorList>
            <person name="Qin X."/>
            <person name="Bachman B."/>
            <person name="Battles P."/>
            <person name="Bell A."/>
            <person name="Bess C."/>
            <person name="Bickham C."/>
            <person name="Chaboub L."/>
            <person name="Chen D."/>
            <person name="Coyle M."/>
            <person name="Deiros D.R."/>
            <person name="Dinh H."/>
            <person name="Forbes L."/>
            <person name="Fowler G."/>
            <person name="Francisco L."/>
            <person name="Fu Q."/>
            <person name="Gubbala S."/>
            <person name="Hale W."/>
            <person name="Han Y."/>
            <person name="Hemphill L."/>
            <person name="Highlander S.K."/>
            <person name="Hirani K."/>
            <person name="Hogues M."/>
            <person name="Jackson L."/>
            <person name="Jakkamsetti A."/>
            <person name="Javaid M."/>
            <person name="Jiang H."/>
            <person name="Korchina V."/>
            <person name="Kovar C."/>
            <person name="Lara F."/>
            <person name="Lee S."/>
            <person name="Mata R."/>
            <person name="Mathew T."/>
            <person name="Moen C."/>
            <person name="Morales K."/>
            <person name="Munidasa M."/>
            <person name="Nazareth L."/>
            <person name="Ngo R."/>
            <person name="Nguyen L."/>
            <person name="Okwuonu G."/>
            <person name="Ongeri F."/>
            <person name="Patil S."/>
            <person name="Petrosino J."/>
            <person name="Pham C."/>
            <person name="Pham P."/>
            <person name="Pu L.-L."/>
            <person name="Puazo M."/>
            <person name="Raj R."/>
            <person name="Reid J."/>
            <person name="Rouhana J."/>
            <person name="Saada N."/>
            <person name="Shang Y."/>
            <person name="Simmons D."/>
            <person name="Thornton R."/>
            <person name="Warren J."/>
            <person name="Weissenberger G."/>
            <person name="Zhang J."/>
            <person name="Zhang L."/>
            <person name="Zhou C."/>
            <person name="Zhu D."/>
            <person name="Muzny D."/>
            <person name="Worley K."/>
            <person name="Gibbs R."/>
        </authorList>
    </citation>
    <scope>NUCLEOTIDE SEQUENCE [LARGE SCALE GENOMIC DNA]</scope>
    <source>
        <strain evidence="1">LMS2-1</strain>
    </source>
</reference>
<accession>C2K030</accession>
<sequence>MLFYGAIVPIIWSKGNEEGLSFKKIYGEFTNIHMLCLPINVID</sequence>
<dbReference type="HOGENOM" id="CLU_3235329_0_0_9"/>
<evidence type="ECO:0000313" key="1">
    <source>
        <dbReference type="EMBL" id="EEN79317.1"/>
    </source>
</evidence>
<protein>
    <submittedName>
        <fullName evidence="1">Uncharacterized protein</fullName>
    </submittedName>
</protein>
<dbReference type="AlphaFoldDB" id="C2K030"/>
<proteinExistence type="predicted"/>